<accession>A0ABY8QTH9</accession>
<keyword evidence="5 7" id="KW-1133">Transmembrane helix</keyword>
<keyword evidence="2 7" id="KW-0813">Transport</keyword>
<dbReference type="InterPro" id="IPR000515">
    <property type="entry name" value="MetI-like"/>
</dbReference>
<dbReference type="InterPro" id="IPR051393">
    <property type="entry name" value="ABC_transporter_permease"/>
</dbReference>
<sequence length="301" mass="33226">MNHGKYRVIISFLVLPVLIYGVFVVSPYLQTFYISLTNWRGYSTNPPFIGFGNYTALFKDDVFWQALLHNGILLVVLPVAVIVMSLFFAFMLNAAGRKKGAIAGVPGSGIYRVVYFFPYVLSVAIVGILWVNIYNPINGLLNGFLKIIGLGHVQPTWLGDPNLAIWAVMAAMVWNFVGFYVVLFTAGMQSIPNEIYEAALLDGAGRAQTFFSVTLPLLWGNVQTSLVYMGILALDGFAIIQIMTNGGPNNSTQVIATYLYQTAFNYGQFGYASAMGVVLFLFTLILAAITLRVTRRDTVEF</sequence>
<organism evidence="9 10">
    <name type="scientific">Saxibacter everestensis</name>
    <dbReference type="NCBI Taxonomy" id="2909229"/>
    <lineage>
        <taxon>Bacteria</taxon>
        <taxon>Bacillati</taxon>
        <taxon>Actinomycetota</taxon>
        <taxon>Actinomycetes</taxon>
        <taxon>Micrococcales</taxon>
        <taxon>Brevibacteriaceae</taxon>
        <taxon>Saxibacter</taxon>
    </lineage>
</organism>
<evidence type="ECO:0000256" key="3">
    <source>
        <dbReference type="ARBA" id="ARBA00022475"/>
    </source>
</evidence>
<dbReference type="RefSeq" id="WP_349639131.1">
    <property type="nucleotide sequence ID" value="NZ_CP090958.1"/>
</dbReference>
<protein>
    <submittedName>
        <fullName evidence="9">Sugar ABC transporter permease</fullName>
    </submittedName>
</protein>
<evidence type="ECO:0000256" key="4">
    <source>
        <dbReference type="ARBA" id="ARBA00022692"/>
    </source>
</evidence>
<keyword evidence="4 7" id="KW-0812">Transmembrane</keyword>
<gene>
    <name evidence="9" type="ORF">LWF01_00765</name>
</gene>
<comment type="similarity">
    <text evidence="7">Belongs to the binding-protein-dependent transport system permease family.</text>
</comment>
<feature type="transmembrane region" description="Helical" evidence="7">
    <location>
        <begin position="113"/>
        <end position="133"/>
    </location>
</feature>
<feature type="transmembrane region" description="Helical" evidence="7">
    <location>
        <begin position="226"/>
        <end position="244"/>
    </location>
</feature>
<dbReference type="Proteomes" id="UP001209083">
    <property type="component" value="Chromosome"/>
</dbReference>
<comment type="subcellular location">
    <subcellularLocation>
        <location evidence="1 7">Cell membrane</location>
        <topology evidence="1 7">Multi-pass membrane protein</topology>
    </subcellularLocation>
</comment>
<feature type="transmembrane region" description="Helical" evidence="7">
    <location>
        <begin position="71"/>
        <end position="92"/>
    </location>
</feature>
<evidence type="ECO:0000256" key="6">
    <source>
        <dbReference type="ARBA" id="ARBA00023136"/>
    </source>
</evidence>
<evidence type="ECO:0000259" key="8">
    <source>
        <dbReference type="PROSITE" id="PS50928"/>
    </source>
</evidence>
<evidence type="ECO:0000256" key="2">
    <source>
        <dbReference type="ARBA" id="ARBA00022448"/>
    </source>
</evidence>
<feature type="domain" description="ABC transmembrane type-1" evidence="8">
    <location>
        <begin position="67"/>
        <end position="290"/>
    </location>
</feature>
<evidence type="ECO:0000313" key="10">
    <source>
        <dbReference type="Proteomes" id="UP001209083"/>
    </source>
</evidence>
<keyword evidence="6 7" id="KW-0472">Membrane</keyword>
<name>A0ABY8QTH9_9MICO</name>
<dbReference type="EMBL" id="CP090958">
    <property type="protein sequence ID" value="WGW12332.1"/>
    <property type="molecule type" value="Genomic_DNA"/>
</dbReference>
<proteinExistence type="inferred from homology"/>
<dbReference type="Pfam" id="PF00528">
    <property type="entry name" value="BPD_transp_1"/>
    <property type="match status" value="1"/>
</dbReference>
<dbReference type="PROSITE" id="PS50928">
    <property type="entry name" value="ABC_TM1"/>
    <property type="match status" value="1"/>
</dbReference>
<evidence type="ECO:0000256" key="7">
    <source>
        <dbReference type="RuleBase" id="RU363032"/>
    </source>
</evidence>
<feature type="transmembrane region" description="Helical" evidence="7">
    <location>
        <begin position="269"/>
        <end position="291"/>
    </location>
</feature>
<keyword evidence="3" id="KW-1003">Cell membrane</keyword>
<keyword evidence="10" id="KW-1185">Reference proteome</keyword>
<dbReference type="SUPFAM" id="SSF161098">
    <property type="entry name" value="MetI-like"/>
    <property type="match status" value="1"/>
</dbReference>
<dbReference type="CDD" id="cd06261">
    <property type="entry name" value="TM_PBP2"/>
    <property type="match status" value="1"/>
</dbReference>
<evidence type="ECO:0000256" key="1">
    <source>
        <dbReference type="ARBA" id="ARBA00004651"/>
    </source>
</evidence>
<dbReference type="PANTHER" id="PTHR30193:SF41">
    <property type="entry name" value="DIACETYLCHITOBIOSE UPTAKE SYSTEM PERMEASE PROTEIN NGCF"/>
    <property type="match status" value="1"/>
</dbReference>
<feature type="transmembrane region" description="Helical" evidence="7">
    <location>
        <begin position="163"/>
        <end position="183"/>
    </location>
</feature>
<feature type="transmembrane region" description="Helical" evidence="7">
    <location>
        <begin position="7"/>
        <end position="29"/>
    </location>
</feature>
<dbReference type="PANTHER" id="PTHR30193">
    <property type="entry name" value="ABC TRANSPORTER PERMEASE PROTEIN"/>
    <property type="match status" value="1"/>
</dbReference>
<dbReference type="Gene3D" id="1.10.3720.10">
    <property type="entry name" value="MetI-like"/>
    <property type="match status" value="1"/>
</dbReference>
<dbReference type="InterPro" id="IPR035906">
    <property type="entry name" value="MetI-like_sf"/>
</dbReference>
<reference evidence="9 10" key="1">
    <citation type="submission" date="2023-05" db="EMBL/GenBank/DDBJ databases">
        <title>Lithophilousrod everest ZFBP1038 complete genpme.</title>
        <authorList>
            <person name="Tian M."/>
        </authorList>
    </citation>
    <scope>NUCLEOTIDE SEQUENCE [LARGE SCALE GENOMIC DNA]</scope>
    <source>
        <strain evidence="9 10">ZFBP1038</strain>
    </source>
</reference>
<evidence type="ECO:0000256" key="5">
    <source>
        <dbReference type="ARBA" id="ARBA00022989"/>
    </source>
</evidence>
<evidence type="ECO:0000313" key="9">
    <source>
        <dbReference type="EMBL" id="WGW12332.1"/>
    </source>
</evidence>